<dbReference type="SUPFAM" id="SSF48452">
    <property type="entry name" value="TPR-like"/>
    <property type="match status" value="1"/>
</dbReference>
<organism evidence="7 8">
    <name type="scientific">Candidatus Wildermuthbacteria bacterium RIFCSPHIGHO2_12_FULL_40_12</name>
    <dbReference type="NCBI Taxonomy" id="1802457"/>
    <lineage>
        <taxon>Bacteria</taxon>
        <taxon>Candidatus Wildermuthiibacteriota</taxon>
    </lineage>
</organism>
<dbReference type="STRING" id="1802457.A3F15_01650"/>
<comment type="caution">
    <text evidence="7">The sequence shown here is derived from an EMBL/GenBank/DDBJ whole genome shotgun (WGS) entry which is preliminary data.</text>
</comment>
<evidence type="ECO:0000313" key="8">
    <source>
        <dbReference type="Proteomes" id="UP000177078"/>
    </source>
</evidence>
<feature type="transmembrane region" description="Helical" evidence="5">
    <location>
        <begin position="369"/>
        <end position="394"/>
    </location>
</feature>
<dbReference type="PANTHER" id="PTHR37422:SF13">
    <property type="entry name" value="LIPOPOLYSACCHARIDE BIOSYNTHESIS PROTEIN PA4999-RELATED"/>
    <property type="match status" value="1"/>
</dbReference>
<gene>
    <name evidence="7" type="ORF">A3F15_01650</name>
</gene>
<feature type="transmembrane region" description="Helical" evidence="5">
    <location>
        <begin position="12"/>
        <end position="33"/>
    </location>
</feature>
<feature type="domain" description="O-antigen ligase-related" evidence="6">
    <location>
        <begin position="217"/>
        <end position="386"/>
    </location>
</feature>
<dbReference type="GO" id="GO:0016020">
    <property type="term" value="C:membrane"/>
    <property type="evidence" value="ECO:0007669"/>
    <property type="project" value="UniProtKB-SubCell"/>
</dbReference>
<feature type="transmembrane region" description="Helical" evidence="5">
    <location>
        <begin position="76"/>
        <end position="96"/>
    </location>
</feature>
<dbReference type="InterPro" id="IPR007016">
    <property type="entry name" value="O-antigen_ligase-rel_domated"/>
</dbReference>
<dbReference type="Gene3D" id="1.25.40.10">
    <property type="entry name" value="Tetratricopeptide repeat domain"/>
    <property type="match status" value="1"/>
</dbReference>
<keyword evidence="3 5" id="KW-1133">Transmembrane helix</keyword>
<evidence type="ECO:0000256" key="4">
    <source>
        <dbReference type="ARBA" id="ARBA00023136"/>
    </source>
</evidence>
<accession>A0A1G2RFK0</accession>
<evidence type="ECO:0000259" key="6">
    <source>
        <dbReference type="Pfam" id="PF04932"/>
    </source>
</evidence>
<feature type="transmembrane region" description="Helical" evidence="5">
    <location>
        <begin position="142"/>
        <end position="164"/>
    </location>
</feature>
<feature type="transmembrane region" description="Helical" evidence="5">
    <location>
        <begin position="211"/>
        <end position="227"/>
    </location>
</feature>
<dbReference type="InterPro" id="IPR051533">
    <property type="entry name" value="WaaL-like"/>
</dbReference>
<feature type="transmembrane region" description="Helical" evidence="5">
    <location>
        <begin position="257"/>
        <end position="277"/>
    </location>
</feature>
<protein>
    <recommendedName>
        <fullName evidence="6">O-antigen ligase-related domain-containing protein</fullName>
    </recommendedName>
</protein>
<dbReference type="AlphaFoldDB" id="A0A1G2RFK0"/>
<reference evidence="7 8" key="1">
    <citation type="journal article" date="2016" name="Nat. Commun.">
        <title>Thousands of microbial genomes shed light on interconnected biogeochemical processes in an aquifer system.</title>
        <authorList>
            <person name="Anantharaman K."/>
            <person name="Brown C.T."/>
            <person name="Hug L.A."/>
            <person name="Sharon I."/>
            <person name="Castelle C.J."/>
            <person name="Probst A.J."/>
            <person name="Thomas B.C."/>
            <person name="Singh A."/>
            <person name="Wilkins M.J."/>
            <person name="Karaoz U."/>
            <person name="Brodie E.L."/>
            <person name="Williams K.H."/>
            <person name="Hubbard S.S."/>
            <person name="Banfield J.F."/>
        </authorList>
    </citation>
    <scope>NUCLEOTIDE SEQUENCE [LARGE SCALE GENOMIC DNA]</scope>
</reference>
<dbReference type="InterPro" id="IPR011990">
    <property type="entry name" value="TPR-like_helical_dom_sf"/>
</dbReference>
<keyword evidence="4 5" id="KW-0472">Membrane</keyword>
<evidence type="ECO:0000256" key="5">
    <source>
        <dbReference type="SAM" id="Phobius"/>
    </source>
</evidence>
<feature type="transmembrane region" description="Helical" evidence="5">
    <location>
        <begin position="233"/>
        <end position="250"/>
    </location>
</feature>
<evidence type="ECO:0000256" key="3">
    <source>
        <dbReference type="ARBA" id="ARBA00022989"/>
    </source>
</evidence>
<dbReference type="Proteomes" id="UP000177078">
    <property type="component" value="Unassembled WGS sequence"/>
</dbReference>
<feature type="transmembrane region" description="Helical" evidence="5">
    <location>
        <begin position="116"/>
        <end position="135"/>
    </location>
</feature>
<feature type="transmembrane region" description="Helical" evidence="5">
    <location>
        <begin position="431"/>
        <end position="449"/>
    </location>
</feature>
<proteinExistence type="predicted"/>
<name>A0A1G2RFK0_9BACT</name>
<feature type="transmembrane region" description="Helical" evidence="5">
    <location>
        <begin position="184"/>
        <end position="202"/>
    </location>
</feature>
<dbReference type="Pfam" id="PF04932">
    <property type="entry name" value="Wzy_C"/>
    <property type="match status" value="1"/>
</dbReference>
<evidence type="ECO:0000256" key="2">
    <source>
        <dbReference type="ARBA" id="ARBA00022692"/>
    </source>
</evidence>
<keyword evidence="2 5" id="KW-0812">Transmembrane</keyword>
<sequence length="795" mass="92486">MQEKKRISNQNNFYWAYLIGFFFIVAQIINVLPFWTMPNDWGKAIFFRIALSLMIFLFLFQIFFEKISLADIRNKIKTISLPFYLLVTLFGIYLLATLFSVNPHFSLWGDPLRNGGFINFSFYIFLAILAFLIIKKSDWQKLLNFLIIVSVLVCIIALFQKFGIFNKYLIPFESRPISTLGNPLLLSLYLVLVTFITLVLGLSDKNRYKKIFYFSSFFLFLFVNIVLVQTRGAYLGLIAGFLWFFFFYPIKSKKIKIYALIVLIVATLGMYFSKIYLDSHLYLYEKIPPTLSSALDRALSIFEGSKITEARTSVWKVSLQALKEKPILGWGPENFVVAFDKHYDPSLPKIGRITPGDNVNEWFDRAHSFIFDVSITGGIFAFLIYLLFFFFLIWQLQKTKQRNPEISLISHGLQATFLAYLVSLASSFDSVSTYLVSFLLIGYSFYLISENNLTSKKEEKKPLPSLYQPYKYKIPITFFIFIVLIWFLWSFNLKPLYINKEMNVALALADLRMETTCEKALEIVDRISPSIENSIINNYLGQKSTFVIYGCNDKIKSRAPEALIRQNIEILEKNIDKNPQYVTNWILIGEYTSILIKERNRLNENIFVETEETKKLKDEANQYFQKALELSPKRQVVLKDWADLEIATGEYQKAEEKLQKCIDLNASYARCYWYMALNKGYQKDYEGFSKFLEVAREKGILIDSQEFLQDLVNMYIRNSDYTGLTETYPRLISLTLDPLEKAQLHASLAASYQELGNITKAREEVLKILDLIPDLDPEIQESVKKDIEIFLEILQ</sequence>
<feature type="transmembrane region" description="Helical" evidence="5">
    <location>
        <begin position="406"/>
        <end position="425"/>
    </location>
</feature>
<feature type="transmembrane region" description="Helical" evidence="5">
    <location>
        <begin position="45"/>
        <end position="64"/>
    </location>
</feature>
<dbReference type="PANTHER" id="PTHR37422">
    <property type="entry name" value="TEICHURONIC ACID BIOSYNTHESIS PROTEIN TUAE"/>
    <property type="match status" value="1"/>
</dbReference>
<evidence type="ECO:0000256" key="1">
    <source>
        <dbReference type="ARBA" id="ARBA00004141"/>
    </source>
</evidence>
<dbReference type="EMBL" id="MHUC01000005">
    <property type="protein sequence ID" value="OHA71308.1"/>
    <property type="molecule type" value="Genomic_DNA"/>
</dbReference>
<comment type="subcellular location">
    <subcellularLocation>
        <location evidence="1">Membrane</location>
        <topology evidence="1">Multi-pass membrane protein</topology>
    </subcellularLocation>
</comment>
<feature type="transmembrane region" description="Helical" evidence="5">
    <location>
        <begin position="470"/>
        <end position="489"/>
    </location>
</feature>
<evidence type="ECO:0000313" key="7">
    <source>
        <dbReference type="EMBL" id="OHA71308.1"/>
    </source>
</evidence>